<keyword evidence="1 2" id="KW-0732">Signal</keyword>
<feature type="signal peptide" evidence="2">
    <location>
        <begin position="1"/>
        <end position="16"/>
    </location>
</feature>
<dbReference type="PANTHER" id="PTHR15337">
    <property type="entry name" value="ANTERIOR GRADIENT PROTEIN-RELATED"/>
    <property type="match status" value="1"/>
</dbReference>
<evidence type="ECO:0000256" key="2">
    <source>
        <dbReference type="SAM" id="SignalP"/>
    </source>
</evidence>
<dbReference type="Gene3D" id="3.40.30.10">
    <property type="entry name" value="Glutaredoxin"/>
    <property type="match status" value="1"/>
</dbReference>
<dbReference type="SUPFAM" id="SSF52833">
    <property type="entry name" value="Thioredoxin-like"/>
    <property type="match status" value="1"/>
</dbReference>
<evidence type="ECO:0000313" key="5">
    <source>
        <dbReference type="Proteomes" id="UP000192602"/>
    </source>
</evidence>
<dbReference type="InterPro" id="IPR036249">
    <property type="entry name" value="Thioredoxin-like_sf"/>
</dbReference>
<reference evidence="5" key="1">
    <citation type="submission" date="2017-04" db="EMBL/GenBank/DDBJ databases">
        <authorList>
            <person name="Varghese N."/>
            <person name="Submissions S."/>
        </authorList>
    </citation>
    <scope>NUCLEOTIDE SEQUENCE [LARGE SCALE GENOMIC DNA]</scope>
    <source>
        <strain evidence="5">DSM 16512</strain>
    </source>
</reference>
<dbReference type="InterPro" id="IPR051099">
    <property type="entry name" value="AGR/TXD"/>
</dbReference>
<gene>
    <name evidence="4" type="ORF">SAMN05660197_1234</name>
</gene>
<dbReference type="STRING" id="1069081.SAMN05660197_1234"/>
<evidence type="ECO:0000259" key="3">
    <source>
        <dbReference type="PROSITE" id="PS51352"/>
    </source>
</evidence>
<feature type="domain" description="Thioredoxin" evidence="3">
    <location>
        <begin position="1"/>
        <end position="126"/>
    </location>
</feature>
<name>A0A1W1WT58_9BACT</name>
<evidence type="ECO:0000256" key="1">
    <source>
        <dbReference type="ARBA" id="ARBA00022729"/>
    </source>
</evidence>
<sequence length="130" mass="14663">MKKIVLLISFVLLAVAADFDWVTYNKALAMAKKLNKPIMIMISQKGCPTCEYMDDVAFENDELVDFVEYNFIPVKIDLSEAKKLGFKAYGTPTFYFLRPNGKPFEPPLVGGATAKVFLDKLKEIKADYGH</sequence>
<feature type="chain" id="PRO_5013048740" evidence="2">
    <location>
        <begin position="17"/>
        <end position="130"/>
    </location>
</feature>
<dbReference type="Proteomes" id="UP000192602">
    <property type="component" value="Unassembled WGS sequence"/>
</dbReference>
<dbReference type="RefSeq" id="WP_084275654.1">
    <property type="nucleotide sequence ID" value="NZ_AP026671.1"/>
</dbReference>
<dbReference type="AlphaFoldDB" id="A0A1W1WT58"/>
<proteinExistence type="predicted"/>
<organism evidence="4 5">
    <name type="scientific">Nitratiruptor tergarcus DSM 16512</name>
    <dbReference type="NCBI Taxonomy" id="1069081"/>
    <lineage>
        <taxon>Bacteria</taxon>
        <taxon>Pseudomonadati</taxon>
        <taxon>Campylobacterota</taxon>
        <taxon>Epsilonproteobacteria</taxon>
        <taxon>Nautiliales</taxon>
        <taxon>Nitratiruptoraceae</taxon>
        <taxon>Nitratiruptor</taxon>
    </lineage>
</organism>
<dbReference type="InterPro" id="IPR013766">
    <property type="entry name" value="Thioredoxin_domain"/>
</dbReference>
<accession>A0A1W1WT58</accession>
<dbReference type="EMBL" id="FWWZ01000001">
    <property type="protein sequence ID" value="SMC09426.1"/>
    <property type="molecule type" value="Genomic_DNA"/>
</dbReference>
<evidence type="ECO:0000313" key="4">
    <source>
        <dbReference type="EMBL" id="SMC09426.1"/>
    </source>
</evidence>
<dbReference type="PANTHER" id="PTHR15337:SF11">
    <property type="entry name" value="THIOREDOXIN DOMAIN-CONTAINING PROTEIN"/>
    <property type="match status" value="1"/>
</dbReference>
<dbReference type="Pfam" id="PF13899">
    <property type="entry name" value="Thioredoxin_7"/>
    <property type="match status" value="1"/>
</dbReference>
<keyword evidence="5" id="KW-1185">Reference proteome</keyword>
<dbReference type="OrthoDB" id="5366120at2"/>
<protein>
    <submittedName>
        <fullName evidence="4">Highly conserved protein containing a thioredoxin domain</fullName>
    </submittedName>
</protein>
<dbReference type="PROSITE" id="PS51352">
    <property type="entry name" value="THIOREDOXIN_2"/>
    <property type="match status" value="1"/>
</dbReference>